<sequence>MTEGWIFTVAALSRVWQTFEFSTPEFLRLARCTVSIALREHHNHSVFDNRIPPAISSDLRRIFSRSLGESLIQAARRVRDGSVTSGETVIPDRALERVTEFMDVLGAKISTEFEPNGGEVTLGGEPRRYDHCPPQPVRPTASDLPVDAIPQSPRPALVTPTRANPLRPLTPNRPSASHPTPSGPVARPPSTSTRVKHNPSRSLLPPSVPSARLVPSPTYDLDCSQSSSSPPRPQPPISPPPHPPPATHTCATRYTRRSLGPSRSATAAPTYGSLGKAAVEYSMEWVKTRCVLAFVIAPLAPPYVPPPPPTAAWLLFSLLDSRALCLVPCAR</sequence>
<feature type="compositionally biased region" description="Pro residues" evidence="1">
    <location>
        <begin position="230"/>
        <end position="246"/>
    </location>
</feature>
<protein>
    <submittedName>
        <fullName evidence="2">Uncharacterized protein</fullName>
    </submittedName>
</protein>
<feature type="region of interest" description="Disordered" evidence="1">
    <location>
        <begin position="113"/>
        <end position="247"/>
    </location>
</feature>
<dbReference type="Proteomes" id="UP001215598">
    <property type="component" value="Unassembled WGS sequence"/>
</dbReference>
<evidence type="ECO:0000256" key="1">
    <source>
        <dbReference type="SAM" id="MobiDB-lite"/>
    </source>
</evidence>
<dbReference type="AlphaFoldDB" id="A0AAD7K071"/>
<dbReference type="EMBL" id="JARKIB010000010">
    <property type="protein sequence ID" value="KAJ7775438.1"/>
    <property type="molecule type" value="Genomic_DNA"/>
</dbReference>
<gene>
    <name evidence="2" type="ORF">B0H16DRAFT_1713022</name>
</gene>
<evidence type="ECO:0000313" key="3">
    <source>
        <dbReference type="Proteomes" id="UP001215598"/>
    </source>
</evidence>
<proteinExistence type="predicted"/>
<feature type="compositionally biased region" description="Low complexity" evidence="1">
    <location>
        <begin position="200"/>
        <end position="217"/>
    </location>
</feature>
<keyword evidence="3" id="KW-1185">Reference proteome</keyword>
<reference evidence="2" key="1">
    <citation type="submission" date="2023-03" db="EMBL/GenBank/DDBJ databases">
        <title>Massive genome expansion in bonnet fungi (Mycena s.s.) driven by repeated elements and novel gene families across ecological guilds.</title>
        <authorList>
            <consortium name="Lawrence Berkeley National Laboratory"/>
            <person name="Harder C.B."/>
            <person name="Miyauchi S."/>
            <person name="Viragh M."/>
            <person name="Kuo A."/>
            <person name="Thoen E."/>
            <person name="Andreopoulos B."/>
            <person name="Lu D."/>
            <person name="Skrede I."/>
            <person name="Drula E."/>
            <person name="Henrissat B."/>
            <person name="Morin E."/>
            <person name="Kohler A."/>
            <person name="Barry K."/>
            <person name="LaButti K."/>
            <person name="Morin E."/>
            <person name="Salamov A."/>
            <person name="Lipzen A."/>
            <person name="Mereny Z."/>
            <person name="Hegedus B."/>
            <person name="Baldrian P."/>
            <person name="Stursova M."/>
            <person name="Weitz H."/>
            <person name="Taylor A."/>
            <person name="Grigoriev I.V."/>
            <person name="Nagy L.G."/>
            <person name="Martin F."/>
            <person name="Kauserud H."/>
        </authorList>
    </citation>
    <scope>NUCLEOTIDE SEQUENCE</scope>
    <source>
        <strain evidence="2">CBHHK182m</strain>
    </source>
</reference>
<name>A0AAD7K071_9AGAR</name>
<organism evidence="2 3">
    <name type="scientific">Mycena metata</name>
    <dbReference type="NCBI Taxonomy" id="1033252"/>
    <lineage>
        <taxon>Eukaryota</taxon>
        <taxon>Fungi</taxon>
        <taxon>Dikarya</taxon>
        <taxon>Basidiomycota</taxon>
        <taxon>Agaricomycotina</taxon>
        <taxon>Agaricomycetes</taxon>
        <taxon>Agaricomycetidae</taxon>
        <taxon>Agaricales</taxon>
        <taxon>Marasmiineae</taxon>
        <taxon>Mycenaceae</taxon>
        <taxon>Mycena</taxon>
    </lineage>
</organism>
<comment type="caution">
    <text evidence="2">The sequence shown here is derived from an EMBL/GenBank/DDBJ whole genome shotgun (WGS) entry which is preliminary data.</text>
</comment>
<accession>A0AAD7K071</accession>
<evidence type="ECO:0000313" key="2">
    <source>
        <dbReference type="EMBL" id="KAJ7775438.1"/>
    </source>
</evidence>